<dbReference type="InterPro" id="IPR009057">
    <property type="entry name" value="Homeodomain-like_sf"/>
</dbReference>
<accession>M5U7B1</accession>
<keyword evidence="3" id="KW-0804">Transcription</keyword>
<evidence type="ECO:0000313" key="6">
    <source>
        <dbReference type="Proteomes" id="UP000011885"/>
    </source>
</evidence>
<dbReference type="InterPro" id="IPR013656">
    <property type="entry name" value="PAS_4"/>
</dbReference>
<feature type="domain" description="HTH araC/xylS-type" evidence="4">
    <location>
        <begin position="141"/>
        <end position="239"/>
    </location>
</feature>
<dbReference type="InterPro" id="IPR035965">
    <property type="entry name" value="PAS-like_dom_sf"/>
</dbReference>
<evidence type="ECO:0000259" key="4">
    <source>
        <dbReference type="PROSITE" id="PS01124"/>
    </source>
</evidence>
<dbReference type="Gene3D" id="1.10.10.60">
    <property type="entry name" value="Homeodomain-like"/>
    <property type="match status" value="1"/>
</dbReference>
<dbReference type="PANTHER" id="PTHR46796">
    <property type="entry name" value="HTH-TYPE TRANSCRIPTIONAL ACTIVATOR RHAS-RELATED"/>
    <property type="match status" value="1"/>
</dbReference>
<sequence>MIEKFLSGLDGAFTGEELFDQVSDIVYFIKNCRGEYLVVNQTLVRRCGVNDKTDIIGKTATEVLGTCLGNSFVLQDQTLLKTGIPLLSRLELHHYVDTHTGWCLTTKFPLRGKDGKVKGLVGISKDLRIPDLQAEEYSHVADAVRYAEQNVATPPSVAALAELAQMSTYQLNRRMHYVFGLTAGQWLTKLRIDFARQLLVNTDQSIAAISLEAGYADQSAFTRQFRHSTGLSPKEFRQINRDKLGQRV</sequence>
<dbReference type="GO" id="GO:0043565">
    <property type="term" value="F:sequence-specific DNA binding"/>
    <property type="evidence" value="ECO:0007669"/>
    <property type="project" value="InterPro"/>
</dbReference>
<dbReference type="SUPFAM" id="SSF46689">
    <property type="entry name" value="Homeodomain-like"/>
    <property type="match status" value="2"/>
</dbReference>
<dbReference type="InterPro" id="IPR018060">
    <property type="entry name" value="HTH_AraC"/>
</dbReference>
<dbReference type="SMART" id="SM00342">
    <property type="entry name" value="HTH_ARAC"/>
    <property type="match status" value="1"/>
</dbReference>
<keyword evidence="1" id="KW-0805">Transcription regulation</keyword>
<dbReference type="PANTHER" id="PTHR46796:SF13">
    <property type="entry name" value="HTH-TYPE TRANSCRIPTIONAL ACTIVATOR RHAS"/>
    <property type="match status" value="1"/>
</dbReference>
<protein>
    <submittedName>
        <fullName evidence="5">Transcriptional regulator, AraC family</fullName>
    </submittedName>
</protein>
<dbReference type="OrthoDB" id="273555at2"/>
<dbReference type="PATRIC" id="fig|1263870.3.peg.7127"/>
<keyword evidence="2" id="KW-0238">DNA-binding</keyword>
<dbReference type="PRINTS" id="PR00032">
    <property type="entry name" value="HTHARAC"/>
</dbReference>
<keyword evidence="6" id="KW-1185">Reference proteome</keyword>
<name>M5U7B1_9BACT</name>
<dbReference type="InterPro" id="IPR050204">
    <property type="entry name" value="AraC_XylS_family_regulators"/>
</dbReference>
<dbReference type="Gene3D" id="3.30.450.20">
    <property type="entry name" value="PAS domain"/>
    <property type="match status" value="1"/>
</dbReference>
<reference evidence="5 6" key="1">
    <citation type="journal article" date="2013" name="Mar. Genomics">
        <title>Expression of sulfatases in Rhodopirellula baltica and the diversity of sulfatases in the genus Rhodopirellula.</title>
        <authorList>
            <person name="Wegner C.E."/>
            <person name="Richter-Heitmann T."/>
            <person name="Klindworth A."/>
            <person name="Klockow C."/>
            <person name="Richter M."/>
            <person name="Achstetter T."/>
            <person name="Glockner F.O."/>
            <person name="Harder J."/>
        </authorList>
    </citation>
    <scope>NUCLEOTIDE SEQUENCE [LARGE SCALE GENOMIC DNA]</scope>
    <source>
        <strain evidence="5 6">SM41</strain>
    </source>
</reference>
<dbReference type="Proteomes" id="UP000011885">
    <property type="component" value="Unassembled WGS sequence"/>
</dbReference>
<evidence type="ECO:0000256" key="3">
    <source>
        <dbReference type="ARBA" id="ARBA00023163"/>
    </source>
</evidence>
<dbReference type="Pfam" id="PF12833">
    <property type="entry name" value="HTH_18"/>
    <property type="match status" value="1"/>
</dbReference>
<evidence type="ECO:0000313" key="5">
    <source>
        <dbReference type="EMBL" id="EMI51838.1"/>
    </source>
</evidence>
<dbReference type="GO" id="GO:0003700">
    <property type="term" value="F:DNA-binding transcription factor activity"/>
    <property type="evidence" value="ECO:0007669"/>
    <property type="project" value="InterPro"/>
</dbReference>
<evidence type="ECO:0000256" key="2">
    <source>
        <dbReference type="ARBA" id="ARBA00023125"/>
    </source>
</evidence>
<dbReference type="PROSITE" id="PS01124">
    <property type="entry name" value="HTH_ARAC_FAMILY_2"/>
    <property type="match status" value="1"/>
</dbReference>
<dbReference type="AlphaFoldDB" id="M5U7B1"/>
<dbReference type="SUPFAM" id="SSF55785">
    <property type="entry name" value="PYP-like sensor domain (PAS domain)"/>
    <property type="match status" value="1"/>
</dbReference>
<dbReference type="Pfam" id="PF08448">
    <property type="entry name" value="PAS_4"/>
    <property type="match status" value="1"/>
</dbReference>
<gene>
    <name evidence="5" type="ORF">RSSM_06720</name>
</gene>
<dbReference type="EMBL" id="ANOH01000478">
    <property type="protein sequence ID" value="EMI51838.1"/>
    <property type="molecule type" value="Genomic_DNA"/>
</dbReference>
<organism evidence="5 6">
    <name type="scientific">Rhodopirellula sallentina SM41</name>
    <dbReference type="NCBI Taxonomy" id="1263870"/>
    <lineage>
        <taxon>Bacteria</taxon>
        <taxon>Pseudomonadati</taxon>
        <taxon>Planctomycetota</taxon>
        <taxon>Planctomycetia</taxon>
        <taxon>Pirellulales</taxon>
        <taxon>Pirellulaceae</taxon>
        <taxon>Rhodopirellula</taxon>
    </lineage>
</organism>
<proteinExistence type="predicted"/>
<dbReference type="InterPro" id="IPR020449">
    <property type="entry name" value="Tscrpt_reg_AraC-type_HTH"/>
</dbReference>
<dbReference type="RefSeq" id="WP_008689220.1">
    <property type="nucleotide sequence ID" value="NZ_ANOH01000478.1"/>
</dbReference>
<evidence type="ECO:0000256" key="1">
    <source>
        <dbReference type="ARBA" id="ARBA00023015"/>
    </source>
</evidence>
<dbReference type="PROSITE" id="PS00041">
    <property type="entry name" value="HTH_ARAC_FAMILY_1"/>
    <property type="match status" value="1"/>
</dbReference>
<dbReference type="InterPro" id="IPR018062">
    <property type="entry name" value="HTH_AraC-typ_CS"/>
</dbReference>
<comment type="caution">
    <text evidence="5">The sequence shown here is derived from an EMBL/GenBank/DDBJ whole genome shotgun (WGS) entry which is preliminary data.</text>
</comment>